<dbReference type="AlphaFoldDB" id="A0A2S8BIX8"/>
<name>A0A2S8BIX8_9MYCO</name>
<protein>
    <recommendedName>
        <fullName evidence="2">N-acetyltransferase domain-containing protein</fullName>
    </recommendedName>
</protein>
<feature type="compositionally biased region" description="Basic residues" evidence="1">
    <location>
        <begin position="155"/>
        <end position="164"/>
    </location>
</feature>
<evidence type="ECO:0000313" key="4">
    <source>
        <dbReference type="Proteomes" id="UP000238296"/>
    </source>
</evidence>
<dbReference type="Pfam" id="PF14542">
    <property type="entry name" value="Acetyltransf_CG"/>
    <property type="match status" value="1"/>
</dbReference>
<gene>
    <name evidence="3" type="ORF">C1Y40_03185</name>
</gene>
<feature type="domain" description="N-acetyltransferase" evidence="2">
    <location>
        <begin position="20"/>
        <end position="106"/>
    </location>
</feature>
<sequence>MEGATHIFNRKRRGNITQPTVTTTPKQYEISVDGTRAGLAAYVDSGAQRIFYHTEIGDEFGDRGLGSQLTAAALDDTRAAGKRIVAICPFVAAYVDKHEDYDDILDPITPQAHAWCASNWADPPRVNPCVGAAAGKTLVRQRLPPPSRPTPGGRSTHRRPAPAG</sequence>
<dbReference type="SUPFAM" id="SSF55729">
    <property type="entry name" value="Acyl-CoA N-acyltransferases (Nat)"/>
    <property type="match status" value="1"/>
</dbReference>
<dbReference type="Gene3D" id="3.40.630.30">
    <property type="match status" value="1"/>
</dbReference>
<dbReference type="InterPro" id="IPR016181">
    <property type="entry name" value="Acyl_CoA_acyltransferase"/>
</dbReference>
<comment type="caution">
    <text evidence="3">The sequence shown here is derived from an EMBL/GenBank/DDBJ whole genome shotgun (WGS) entry which is preliminary data.</text>
</comment>
<dbReference type="PROSITE" id="PS51729">
    <property type="entry name" value="GNAT_YJDJ"/>
    <property type="match status" value="1"/>
</dbReference>
<evidence type="ECO:0000259" key="2">
    <source>
        <dbReference type="PROSITE" id="PS51729"/>
    </source>
</evidence>
<reference evidence="3 4" key="1">
    <citation type="journal article" date="2017" name="Int. J. Syst. Evol. Microbiol.">
        <title>Mycobacterium talmoniae sp. nov., a slowly growing mycobacterium isolated from human respiratory samples.</title>
        <authorList>
            <person name="Davidson R.M."/>
            <person name="DeGroote M.A."/>
            <person name="Marola J.L."/>
            <person name="Buss S."/>
            <person name="Jones V."/>
            <person name="McNeil M.R."/>
            <person name="Freifeld A.G."/>
            <person name="Elaine Epperson L."/>
            <person name="Hasan N.A."/>
            <person name="Jackson M."/>
            <person name="Iwen P.C."/>
            <person name="Salfinger M."/>
            <person name="Strong M."/>
        </authorList>
    </citation>
    <scope>NUCLEOTIDE SEQUENCE [LARGE SCALE GENOMIC DNA]</scope>
    <source>
        <strain evidence="3 4">ATCC BAA-2683</strain>
    </source>
</reference>
<accession>A0A2S8BIX8</accession>
<dbReference type="InterPro" id="IPR031165">
    <property type="entry name" value="GNAT_YJDJ"/>
</dbReference>
<dbReference type="EMBL" id="PPEA01000454">
    <property type="protein sequence ID" value="PQM46642.1"/>
    <property type="molecule type" value="Genomic_DNA"/>
</dbReference>
<evidence type="ECO:0000256" key="1">
    <source>
        <dbReference type="SAM" id="MobiDB-lite"/>
    </source>
</evidence>
<evidence type="ECO:0000313" key="3">
    <source>
        <dbReference type="EMBL" id="PQM46642.1"/>
    </source>
</evidence>
<dbReference type="Proteomes" id="UP000238296">
    <property type="component" value="Unassembled WGS sequence"/>
</dbReference>
<feature type="region of interest" description="Disordered" evidence="1">
    <location>
        <begin position="141"/>
        <end position="164"/>
    </location>
</feature>
<organism evidence="3 4">
    <name type="scientific">Mycobacterium talmoniae</name>
    <dbReference type="NCBI Taxonomy" id="1858794"/>
    <lineage>
        <taxon>Bacteria</taxon>
        <taxon>Bacillati</taxon>
        <taxon>Actinomycetota</taxon>
        <taxon>Actinomycetes</taxon>
        <taxon>Mycobacteriales</taxon>
        <taxon>Mycobacteriaceae</taxon>
        <taxon>Mycobacterium</taxon>
    </lineage>
</organism>
<proteinExistence type="predicted"/>